<sequence>MSAQEYESIIKGKDEEINSLNEKVDSLQQQLDAVLKLLKTGKSEKRKKSPKDSDIEKPPRKSPKAGSIPPVRKPISDHLEREVEHYKLEIPGAHFLGTEVSEYRKIYPERMVVRQIIRYKYKLPNGDIVIADFPPDIVLPKSGADASLIAYLLIGKFDDHLPWDRQIKILARETGESLAPSTVINWFNNVSRLMLPLFEEAVKMALEAGYLQMDESPIQVLDGEKPGSSHRGYMWVRHVPESGLVVFDYAKGRGKQIPKDLLKKLPDFLQTDGYAAYDQFGQIPDINLLACWAHVRRKFDAALKNHRKKAQIALDLIGRLYALETKAKEEQFSPEQILKMRKSDSIKILEELKSWALNEQKDALPRSLIGKAINYMLNLWDRLITFTQDPQLHPDNNLIENLIRPLALGKKNFLFAGSHAAAQNIAMYYSFFGTCKANGINPSKWLEDVLRRINNHSISKIRELLPLNENLAANPQWL</sequence>
<keyword evidence="1" id="KW-0175">Coiled coil</keyword>
<evidence type="ECO:0000256" key="1">
    <source>
        <dbReference type="SAM" id="Coils"/>
    </source>
</evidence>
<proteinExistence type="predicted"/>
<dbReference type="PANTHER" id="PTHR33678">
    <property type="entry name" value="BLL1576 PROTEIN"/>
    <property type="match status" value="1"/>
</dbReference>
<gene>
    <name evidence="5" type="ORF">PEDI_48820</name>
</gene>
<evidence type="ECO:0000313" key="5">
    <source>
        <dbReference type="EMBL" id="GJM64330.1"/>
    </source>
</evidence>
<evidence type="ECO:0000313" key="6">
    <source>
        <dbReference type="Proteomes" id="UP001310022"/>
    </source>
</evidence>
<dbReference type="InterPro" id="IPR039552">
    <property type="entry name" value="IS66_C"/>
</dbReference>
<dbReference type="PANTHER" id="PTHR33678:SF1">
    <property type="entry name" value="BLL1576 PROTEIN"/>
    <property type="match status" value="1"/>
</dbReference>
<feature type="domain" description="Transposase IS66 central" evidence="3">
    <location>
        <begin position="143"/>
        <end position="423"/>
    </location>
</feature>
<feature type="domain" description="Transposase IS66 C-terminal" evidence="4">
    <location>
        <begin position="430"/>
        <end position="466"/>
    </location>
</feature>
<feature type="compositionally biased region" description="Basic and acidic residues" evidence="2">
    <location>
        <begin position="50"/>
        <end position="59"/>
    </location>
</feature>
<reference evidence="5 6" key="1">
    <citation type="submission" date="2021-12" db="EMBL/GenBank/DDBJ databases">
        <title>Genome sequencing of bacteria with rrn-lacking chromosome and rrn-plasmid.</title>
        <authorList>
            <person name="Anda M."/>
            <person name="Iwasaki W."/>
        </authorList>
    </citation>
    <scope>NUCLEOTIDE SEQUENCE [LARGE SCALE GENOMIC DNA]</scope>
    <source>
        <strain evidence="5 6">NBRC 15940</strain>
    </source>
</reference>
<dbReference type="Proteomes" id="UP001310022">
    <property type="component" value="Unassembled WGS sequence"/>
</dbReference>
<dbReference type="Pfam" id="PF03050">
    <property type="entry name" value="DDE_Tnp_IS66"/>
    <property type="match status" value="1"/>
</dbReference>
<evidence type="ECO:0000259" key="4">
    <source>
        <dbReference type="Pfam" id="PF13817"/>
    </source>
</evidence>
<dbReference type="EMBL" id="BQKE01000005">
    <property type="protein sequence ID" value="GJM64330.1"/>
    <property type="molecule type" value="Genomic_DNA"/>
</dbReference>
<evidence type="ECO:0000259" key="3">
    <source>
        <dbReference type="Pfam" id="PF03050"/>
    </source>
</evidence>
<accession>A0AAN5ALT7</accession>
<evidence type="ECO:0000256" key="2">
    <source>
        <dbReference type="SAM" id="MobiDB-lite"/>
    </source>
</evidence>
<name>A0AAN5ALT7_9BACT</name>
<dbReference type="RefSeq" id="WP_338239398.1">
    <property type="nucleotide sequence ID" value="NZ_BQKE01000005.1"/>
</dbReference>
<comment type="caution">
    <text evidence="5">The sequence shown here is derived from an EMBL/GenBank/DDBJ whole genome shotgun (WGS) entry which is preliminary data.</text>
</comment>
<organism evidence="5 6">
    <name type="scientific">Persicobacter diffluens</name>
    <dbReference type="NCBI Taxonomy" id="981"/>
    <lineage>
        <taxon>Bacteria</taxon>
        <taxon>Pseudomonadati</taxon>
        <taxon>Bacteroidota</taxon>
        <taxon>Cytophagia</taxon>
        <taxon>Cytophagales</taxon>
        <taxon>Persicobacteraceae</taxon>
        <taxon>Persicobacter</taxon>
    </lineage>
</organism>
<dbReference type="AlphaFoldDB" id="A0AAN5ALT7"/>
<feature type="region of interest" description="Disordered" evidence="2">
    <location>
        <begin position="38"/>
        <end position="74"/>
    </location>
</feature>
<dbReference type="InterPro" id="IPR004291">
    <property type="entry name" value="Transposase_IS66_central"/>
</dbReference>
<dbReference type="InterPro" id="IPR052344">
    <property type="entry name" value="Transposase-related"/>
</dbReference>
<dbReference type="NCBIfam" id="NF033517">
    <property type="entry name" value="transpos_IS66"/>
    <property type="match status" value="1"/>
</dbReference>
<feature type="coiled-coil region" evidence="1">
    <location>
        <begin position="3"/>
        <end position="37"/>
    </location>
</feature>
<protein>
    <submittedName>
        <fullName evidence="5">IS66 family transposase</fullName>
    </submittedName>
</protein>
<keyword evidence="6" id="KW-1185">Reference proteome</keyword>
<dbReference type="Pfam" id="PF13817">
    <property type="entry name" value="DDE_Tnp_IS66_C"/>
    <property type="match status" value="1"/>
</dbReference>